<evidence type="ECO:0000313" key="2">
    <source>
        <dbReference type="EMBL" id="QBK85391.1"/>
    </source>
</evidence>
<proteinExistence type="predicted"/>
<keyword evidence="1" id="KW-1133">Transmembrane helix</keyword>
<evidence type="ECO:0000256" key="1">
    <source>
        <dbReference type="SAM" id="Phobius"/>
    </source>
</evidence>
<gene>
    <name evidence="2" type="ORF">LCIVAC01_02000</name>
</gene>
<protein>
    <submittedName>
        <fullName evidence="2">Uncharacterized protein</fullName>
    </submittedName>
</protein>
<dbReference type="EMBL" id="MK500323">
    <property type="protein sequence ID" value="QBK85391.1"/>
    <property type="molecule type" value="Genomic_DNA"/>
</dbReference>
<accession>A0A481YQB6</accession>
<organism evidence="2">
    <name type="scientific">Iridovirus LCIVAC01</name>
    <dbReference type="NCBI Taxonomy" id="2506607"/>
    <lineage>
        <taxon>Viruses</taxon>
        <taxon>Varidnaviria</taxon>
        <taxon>Bamfordvirae</taxon>
        <taxon>Nucleocytoviricota</taxon>
        <taxon>Megaviricetes</taxon>
        <taxon>Pimascovirales</taxon>
        <taxon>Pimascovirales incertae sedis</taxon>
        <taxon>Iridoviridae</taxon>
    </lineage>
</organism>
<keyword evidence="1" id="KW-0812">Transmembrane</keyword>
<keyword evidence="1" id="KW-0472">Membrane</keyword>
<reference evidence="2" key="1">
    <citation type="journal article" date="2019" name="MBio">
        <title>Virus Genomes from Deep Sea Sediments Expand the Ocean Megavirome and Support Independent Origins of Viral Gigantism.</title>
        <authorList>
            <person name="Backstrom D."/>
            <person name="Yutin N."/>
            <person name="Jorgensen S.L."/>
            <person name="Dharamshi J."/>
            <person name="Homa F."/>
            <person name="Zaremba-Niedwiedzka K."/>
            <person name="Spang A."/>
            <person name="Wolf Y.I."/>
            <person name="Koonin E.V."/>
            <person name="Ettema T.J."/>
        </authorList>
    </citation>
    <scope>NUCLEOTIDE SEQUENCE</scope>
</reference>
<dbReference type="Gene3D" id="1.20.5.170">
    <property type="match status" value="1"/>
</dbReference>
<feature type="transmembrane region" description="Helical" evidence="1">
    <location>
        <begin position="6"/>
        <end position="26"/>
    </location>
</feature>
<name>A0A481YQB6_9VIRU</name>
<sequence length="158" mass="16940">MAINLLVIISIVFVIVIAAIVVLFVLHFKKKKKKSPAQVATNAEDISNLQTNVASLKSTVTGLQAGKGFGKWGPWTITTSSNPDAFNICLNGETQLQLKKETSKNILGSGLKVNYIYTGEIQTNQLGIPQKVLSSGNIPKGGYYFTTKGGVTHLTGKC</sequence>